<evidence type="ECO:0000313" key="1">
    <source>
        <dbReference type="EMBL" id="MCJ1961161.1"/>
    </source>
</evidence>
<organism evidence="1 2">
    <name type="scientific">Novosphingobium mangrovi</name>
    <name type="common">ex Hu et al. 2023</name>
    <dbReference type="NCBI Taxonomy" id="2930094"/>
    <lineage>
        <taxon>Bacteria</taxon>
        <taxon>Pseudomonadati</taxon>
        <taxon>Pseudomonadota</taxon>
        <taxon>Alphaproteobacteria</taxon>
        <taxon>Sphingomonadales</taxon>
        <taxon>Sphingomonadaceae</taxon>
        <taxon>Novosphingobium</taxon>
    </lineage>
</organism>
<protein>
    <submittedName>
        <fullName evidence="1">Uncharacterized protein</fullName>
    </submittedName>
</protein>
<dbReference type="Proteomes" id="UP001162802">
    <property type="component" value="Unassembled WGS sequence"/>
</dbReference>
<name>A0ABT0AD84_9SPHN</name>
<comment type="caution">
    <text evidence="1">The sequence shown here is derived from an EMBL/GenBank/DDBJ whole genome shotgun (WGS) entry which is preliminary data.</text>
</comment>
<keyword evidence="2" id="KW-1185">Reference proteome</keyword>
<sequence length="56" mass="6138">MALGITFLNWPAGIAFPNAGGVPLHEAMGLTSVGIYREVGWKLGAWREVGWWQVLL</sequence>
<dbReference type="RefSeq" id="WP_243799986.1">
    <property type="nucleotide sequence ID" value="NZ_JALHAT010000016.1"/>
</dbReference>
<gene>
    <name evidence="1" type="ORF">MTR65_10745</name>
</gene>
<reference evidence="1" key="1">
    <citation type="submission" date="2022-03" db="EMBL/GenBank/DDBJ databases">
        <title>Identification of a novel bacterium isolated from mangrove sediments.</title>
        <authorList>
            <person name="Pan X."/>
        </authorList>
    </citation>
    <scope>NUCLEOTIDE SEQUENCE</scope>
    <source>
        <strain evidence="1">B2637</strain>
    </source>
</reference>
<dbReference type="Gene3D" id="3.40.630.30">
    <property type="match status" value="1"/>
</dbReference>
<proteinExistence type="predicted"/>
<dbReference type="EMBL" id="JALHAT010000016">
    <property type="protein sequence ID" value="MCJ1961161.1"/>
    <property type="molecule type" value="Genomic_DNA"/>
</dbReference>
<evidence type="ECO:0000313" key="2">
    <source>
        <dbReference type="Proteomes" id="UP001162802"/>
    </source>
</evidence>
<accession>A0ABT0AD84</accession>